<protein>
    <submittedName>
        <fullName evidence="2">Uncharacterized protein</fullName>
    </submittedName>
</protein>
<name>A0A317FFA2_9PROT</name>
<dbReference type="AlphaFoldDB" id="A0A317FFA2"/>
<proteinExistence type="predicted"/>
<comment type="caution">
    <text evidence="2">The sequence shown here is derived from an EMBL/GenBank/DDBJ whole genome shotgun (WGS) entry which is preliminary data.</text>
</comment>
<feature type="compositionally biased region" description="Basic and acidic residues" evidence="1">
    <location>
        <begin position="105"/>
        <end position="114"/>
    </location>
</feature>
<feature type="region of interest" description="Disordered" evidence="1">
    <location>
        <begin position="1"/>
        <end position="21"/>
    </location>
</feature>
<dbReference type="EMBL" id="QGNA01000001">
    <property type="protein sequence ID" value="PWS37784.1"/>
    <property type="molecule type" value="Genomic_DNA"/>
</dbReference>
<accession>A0A317FFA2</accession>
<reference evidence="3" key="1">
    <citation type="submission" date="2018-05" db="EMBL/GenBank/DDBJ databases">
        <authorList>
            <person name="Du Z."/>
            <person name="Wang X."/>
        </authorList>
    </citation>
    <scope>NUCLEOTIDE SEQUENCE [LARGE SCALE GENOMIC DNA]</scope>
    <source>
        <strain evidence="3">CQN31</strain>
    </source>
</reference>
<dbReference type="RefSeq" id="WP_109868406.1">
    <property type="nucleotide sequence ID" value="NZ_QGNA01000001.1"/>
</dbReference>
<feature type="compositionally biased region" description="Polar residues" evidence="1">
    <location>
        <begin position="1"/>
        <end position="14"/>
    </location>
</feature>
<feature type="region of interest" description="Disordered" evidence="1">
    <location>
        <begin position="105"/>
        <end position="126"/>
    </location>
</feature>
<evidence type="ECO:0000313" key="3">
    <source>
        <dbReference type="Proteomes" id="UP000245765"/>
    </source>
</evidence>
<dbReference type="Proteomes" id="UP000245765">
    <property type="component" value="Unassembled WGS sequence"/>
</dbReference>
<keyword evidence="3" id="KW-1185">Reference proteome</keyword>
<evidence type="ECO:0000313" key="2">
    <source>
        <dbReference type="EMBL" id="PWS37784.1"/>
    </source>
</evidence>
<sequence length="300" mass="32666">MTTTSAARRPQASTARDWRREHDALHAELVADGVEPRWAPFAAYLGTAQEAARATGGSLYDGFATLTAAGLAWPARSSVPTRFWSRLRPADDFAPGDGNRAAERFRRAEREAERQAPPPPPKWRPRNVAEFVTSAPRAAVEHLATIWREHHGTDVVTPDAIAHEVAAFVAGAGAAEATRQEVAGAIAWHLAGWPDGEGRFFTVTEETPERAPLRLGFVFAPIPERAPPTDPALIPWRDRMAQREAELLDDPAFRPGGVRDDRVMAAQGEAWREAVAAFAASIGAGEREALRRFAVGGLHR</sequence>
<evidence type="ECO:0000256" key="1">
    <source>
        <dbReference type="SAM" id="MobiDB-lite"/>
    </source>
</evidence>
<gene>
    <name evidence="2" type="ORF">DFH01_00230</name>
</gene>
<organism evidence="2 3">
    <name type="scientific">Falsiroseomonas bella</name>
    <dbReference type="NCBI Taxonomy" id="2184016"/>
    <lineage>
        <taxon>Bacteria</taxon>
        <taxon>Pseudomonadati</taxon>
        <taxon>Pseudomonadota</taxon>
        <taxon>Alphaproteobacteria</taxon>
        <taxon>Acetobacterales</taxon>
        <taxon>Roseomonadaceae</taxon>
        <taxon>Falsiroseomonas</taxon>
    </lineage>
</organism>